<feature type="transmembrane region" description="Helical" evidence="10">
    <location>
        <begin position="256"/>
        <end position="274"/>
    </location>
</feature>
<feature type="transmembrane region" description="Helical" evidence="10">
    <location>
        <begin position="120"/>
        <end position="142"/>
    </location>
</feature>
<keyword evidence="9 10" id="KW-0807">Transducer</keyword>
<dbReference type="EMBL" id="LR899013">
    <property type="protein sequence ID" value="CAD7091183.1"/>
    <property type="molecule type" value="Genomic_DNA"/>
</dbReference>
<keyword evidence="8 10" id="KW-0675">Receptor</keyword>
<dbReference type="AlphaFoldDB" id="A0A7R8V218"/>
<dbReference type="PANTHER" id="PTHR21137:SF35">
    <property type="entry name" value="ODORANT RECEPTOR 19A-RELATED"/>
    <property type="match status" value="1"/>
</dbReference>
<dbReference type="GO" id="GO:0007165">
    <property type="term" value="P:signal transduction"/>
    <property type="evidence" value="ECO:0007669"/>
    <property type="project" value="UniProtKB-KW"/>
</dbReference>
<evidence type="ECO:0000256" key="3">
    <source>
        <dbReference type="ARBA" id="ARBA00022606"/>
    </source>
</evidence>
<protein>
    <recommendedName>
        <fullName evidence="10">Odorant receptor</fullName>
    </recommendedName>
</protein>
<evidence type="ECO:0000256" key="2">
    <source>
        <dbReference type="ARBA" id="ARBA00022475"/>
    </source>
</evidence>
<keyword evidence="5 10" id="KW-0552">Olfaction</keyword>
<accession>A0A7R8V218</accession>
<organism evidence="11 12">
    <name type="scientific">Hermetia illucens</name>
    <name type="common">Black soldier fly</name>
    <dbReference type="NCBI Taxonomy" id="343691"/>
    <lineage>
        <taxon>Eukaryota</taxon>
        <taxon>Metazoa</taxon>
        <taxon>Ecdysozoa</taxon>
        <taxon>Arthropoda</taxon>
        <taxon>Hexapoda</taxon>
        <taxon>Insecta</taxon>
        <taxon>Pterygota</taxon>
        <taxon>Neoptera</taxon>
        <taxon>Endopterygota</taxon>
        <taxon>Diptera</taxon>
        <taxon>Brachycera</taxon>
        <taxon>Stratiomyomorpha</taxon>
        <taxon>Stratiomyidae</taxon>
        <taxon>Hermetiinae</taxon>
        <taxon>Hermetia</taxon>
    </lineage>
</organism>
<comment type="caution">
    <text evidence="10">Lacks conserved residue(s) required for the propagation of feature annotation.</text>
</comment>
<evidence type="ECO:0000256" key="1">
    <source>
        <dbReference type="ARBA" id="ARBA00004651"/>
    </source>
</evidence>
<dbReference type="InterPro" id="IPR004117">
    <property type="entry name" value="7tm6_olfct_rcpt"/>
</dbReference>
<feature type="transmembrane region" description="Helical" evidence="10">
    <location>
        <begin position="183"/>
        <end position="208"/>
    </location>
</feature>
<dbReference type="GO" id="GO:0004984">
    <property type="term" value="F:olfactory receptor activity"/>
    <property type="evidence" value="ECO:0007669"/>
    <property type="project" value="InterPro"/>
</dbReference>
<evidence type="ECO:0000256" key="5">
    <source>
        <dbReference type="ARBA" id="ARBA00022725"/>
    </source>
</evidence>
<comment type="similarity">
    <text evidence="10">Belongs to the insect chemoreceptor superfamily. Heteromeric odorant receptor channel (TC 1.A.69) family.</text>
</comment>
<evidence type="ECO:0000313" key="12">
    <source>
        <dbReference type="Proteomes" id="UP000594454"/>
    </source>
</evidence>
<sequence>MESLEVYDKICHWLWAVAAIVGVDYFRNNKWNWRVVVCVNVIVVGFISIVYTLYIVRHDFTLVLKCIGTSTVAITGVAKLYSTLNTQKRQEGLILFIRRLYVVNSEGSTRRRNIMRMSSAKFFTIIKATIGLCTFIILIVAANPVYSFFFLKKVELFFEVQFVGHPMSEASARVYYVNYISQFIYITLAYTGNVLHDVILCMLAFYVYALMELQKSAFDEAEELIGLDKETFEKSFKNCMIMVQDTNNYILEINNLYSFVVFIQIGASSVAMALNLFCCVMTDWLGAYALVMLSFIQIFVYCLIGTFLEIMSDKMVDIVYQFPWYSTSYENKRLLCFTLMKTQRITKLKIGGVADLNVNTAASVGDHLAINGFVSLTRLLLPNS</sequence>
<dbReference type="OrthoDB" id="6765072at2759"/>
<evidence type="ECO:0000256" key="6">
    <source>
        <dbReference type="ARBA" id="ARBA00022989"/>
    </source>
</evidence>
<dbReference type="FunCoup" id="A0A7R8V218">
    <property type="interactions" value="18"/>
</dbReference>
<comment type="subcellular location">
    <subcellularLocation>
        <location evidence="1 10">Cell membrane</location>
        <topology evidence="1 10">Multi-pass membrane protein</topology>
    </subcellularLocation>
</comment>
<keyword evidence="3 10" id="KW-0716">Sensory transduction</keyword>
<keyword evidence="12" id="KW-1185">Reference proteome</keyword>
<evidence type="ECO:0000256" key="8">
    <source>
        <dbReference type="ARBA" id="ARBA00023170"/>
    </source>
</evidence>
<keyword evidence="4 10" id="KW-0812">Transmembrane</keyword>
<dbReference type="Proteomes" id="UP000594454">
    <property type="component" value="Chromosome 5"/>
</dbReference>
<keyword evidence="2" id="KW-1003">Cell membrane</keyword>
<dbReference type="GO" id="GO:0005549">
    <property type="term" value="F:odorant binding"/>
    <property type="evidence" value="ECO:0007669"/>
    <property type="project" value="InterPro"/>
</dbReference>
<feature type="transmembrane region" description="Helical" evidence="10">
    <location>
        <begin position="62"/>
        <end position="81"/>
    </location>
</feature>
<name>A0A7R8V218_HERIL</name>
<keyword evidence="7 10" id="KW-0472">Membrane</keyword>
<dbReference type="GO" id="GO:0005886">
    <property type="term" value="C:plasma membrane"/>
    <property type="evidence" value="ECO:0007669"/>
    <property type="project" value="UniProtKB-SubCell"/>
</dbReference>
<dbReference type="PANTHER" id="PTHR21137">
    <property type="entry name" value="ODORANT RECEPTOR"/>
    <property type="match status" value="1"/>
</dbReference>
<reference evidence="11 12" key="1">
    <citation type="submission" date="2020-11" db="EMBL/GenBank/DDBJ databases">
        <authorList>
            <person name="Wallbank WR R."/>
            <person name="Pardo Diaz C."/>
            <person name="Kozak K."/>
            <person name="Martin S."/>
            <person name="Jiggins C."/>
            <person name="Moest M."/>
            <person name="Warren A I."/>
            <person name="Generalovic N T."/>
            <person name="Byers J.R.P. K."/>
            <person name="Montejo-Kovacevich G."/>
            <person name="Yen C E."/>
        </authorList>
    </citation>
    <scope>NUCLEOTIDE SEQUENCE [LARGE SCALE GENOMIC DNA]</scope>
</reference>
<evidence type="ECO:0000256" key="4">
    <source>
        <dbReference type="ARBA" id="ARBA00022692"/>
    </source>
</evidence>
<feature type="transmembrane region" description="Helical" evidence="10">
    <location>
        <begin position="33"/>
        <end position="56"/>
    </location>
</feature>
<gene>
    <name evidence="11" type="ORF">HERILL_LOCUS13610</name>
</gene>
<feature type="transmembrane region" description="Helical" evidence="10">
    <location>
        <begin position="286"/>
        <end position="308"/>
    </location>
</feature>
<dbReference type="InParanoid" id="A0A7R8V218"/>
<evidence type="ECO:0000256" key="9">
    <source>
        <dbReference type="ARBA" id="ARBA00023224"/>
    </source>
</evidence>
<evidence type="ECO:0000313" key="11">
    <source>
        <dbReference type="EMBL" id="CAD7091183.1"/>
    </source>
</evidence>
<proteinExistence type="inferred from homology"/>
<evidence type="ECO:0000256" key="10">
    <source>
        <dbReference type="RuleBase" id="RU351113"/>
    </source>
</evidence>
<evidence type="ECO:0000256" key="7">
    <source>
        <dbReference type="ARBA" id="ARBA00023136"/>
    </source>
</evidence>
<keyword evidence="6 10" id="KW-1133">Transmembrane helix</keyword>
<dbReference type="Pfam" id="PF02949">
    <property type="entry name" value="7tm_6"/>
    <property type="match status" value="1"/>
</dbReference>